<dbReference type="InterPro" id="IPR008979">
    <property type="entry name" value="Galactose-bd-like_sf"/>
</dbReference>
<feature type="domain" description="F5/8 type C" evidence="1">
    <location>
        <begin position="954"/>
        <end position="1111"/>
    </location>
</feature>
<protein>
    <submittedName>
        <fullName evidence="2">F5/8 type C domain protein</fullName>
    </submittedName>
</protein>
<keyword evidence="3" id="KW-1185">Reference proteome</keyword>
<sequence length="1183" mass="122612">MPNTPILAIPQLTENQAGKEIVINDAILAIESALGKGLSVSFATASAVTLSVAQITRNFLIKVEGATAACTLTAPDNVAGVATARVFAISNLSNWDCTVKSSSTAADDQVVVPSKQTVMVLIDGTAARKIAASVPNGELRDMTDVDWTTIGNGKVMVWNSATNKFTFVTPLTEATGVPSGGSNGQVLTKVSGATAWANLPESTVAEVPSGGAVNQVLTKTSEEDYAWMDLPPGVELPDFLVLTDTPENYEGAAGKLVVVKADETGLEFVTMPVSLPAGGTEGQVLQRDAAGAAVWGNAPESLPEGGEEGQVLTRAANGDAVWATGGDGGSADYPAFTDNAGKILAVNAAEDGVEWITAPEGGGVVGGSSGSVFAAGMVPYTGPLSGLAGAAAVGQAFTAYADVGMTGAVVAVDSDAGARTYTLFVAEATVTTDSTGQMLPVSAGCVVLGAVLATKNFGTASANTQWQHVFFDSAVEIEEGKTYCIGVIRVEGTTTDPTYVGYSSSEVKTYGFPSKVYSRVAYFTTRSLAGASNAGVDGGTASALCISPFGESVGTGGTGVVSHELPVTNAGGELGTMDGWTVTPAGSMVITSNYGGGSPRSGTYFFAAAAGASSAMSQVIDLSDYANDIDARTVEMDASVYTQTTYTSSERSEFLVEVLGAAGNVLAAYRDQISGIGTMVQFRWNRLSAREWLPAGARSLRVTATSVRLDGTNNDNSFDDFSVVLRVYGSGRAGGSADYPAFAKNAGKVLAVNDAEDGVEWIEPTVAGRVEPLRRTSLFSWDFTKSGELVAGNYDIDVSEYDEIDIIFDRVTKAVSASFVVRFSTDGGVTFDESASYYSDVGNTGTWAYADAALYSSGQSAASRVFMWNVRSLRSSNTGKPIFGNRSALYANHNPVTHVRIVAVSNYTGGAIEVLGVQAAVDPKTITSTVGKHRYWMLKDWTHTQGQSAADRVVGGSALELRATVGGSALPVSAISATDTLSGYPVSNLIDATASTFWCAQYGSNPYIVIDLGADSAVREIAWSGRPDSYYTQSPRGFNLYFSDDGIEWSLAGPVLLATQTAAGQTSTGKVPSKVRVATPVGSSTRAVVETATNLLAADAGNYLRFTAVTAKTLTVQLESVEPQADNSEWHIRNAASANLTVVGASGVTINAPYNGSLIIPPQGTATLKRAAANTYDLMGQTV</sequence>
<dbReference type="PROSITE" id="PS50022">
    <property type="entry name" value="FA58C_3"/>
    <property type="match status" value="1"/>
</dbReference>
<proteinExistence type="predicted"/>
<dbReference type="EMBL" id="KY629563">
    <property type="protein sequence ID" value="ARK07424.1"/>
    <property type="molecule type" value="Genomic_DNA"/>
</dbReference>
<organism evidence="2 3">
    <name type="scientific">Sphingobium phage Lacusarx</name>
    <dbReference type="NCBI Taxonomy" id="1980139"/>
    <lineage>
        <taxon>Viruses</taxon>
        <taxon>Duplodnaviria</taxon>
        <taxon>Heunggongvirae</taxon>
        <taxon>Uroviricota</taxon>
        <taxon>Caudoviricetes</taxon>
        <taxon>Lacusarxvirus</taxon>
        <taxon>Lacusarxvirus lacusarx</taxon>
    </lineage>
</organism>
<name>A0A1W6DWZ2_9CAUD</name>
<evidence type="ECO:0000259" key="1">
    <source>
        <dbReference type="PROSITE" id="PS50022"/>
    </source>
</evidence>
<dbReference type="Proteomes" id="UP000223906">
    <property type="component" value="Segment"/>
</dbReference>
<dbReference type="InterPro" id="IPR000421">
    <property type="entry name" value="FA58C"/>
</dbReference>
<dbReference type="SUPFAM" id="SSF49785">
    <property type="entry name" value="Galactose-binding domain-like"/>
    <property type="match status" value="1"/>
</dbReference>
<evidence type="ECO:0000313" key="3">
    <source>
        <dbReference type="Proteomes" id="UP000223906"/>
    </source>
</evidence>
<evidence type="ECO:0000313" key="2">
    <source>
        <dbReference type="EMBL" id="ARK07424.1"/>
    </source>
</evidence>
<reference evidence="2 3" key="1">
    <citation type="submission" date="2017-02" db="EMBL/GenBank/DDBJ databases">
        <title>The first characterized phage against a member of the ecologically important #sphingomonads reveals high dissimilarity against all other known phages.</title>
        <authorList>
            <person name="Nielsen T.K."/>
            <person name="Carstens A.B."/>
            <person name="Kot W."/>
            <person name="Lametsch R."/>
            <person name="Neve H."/>
            <person name="Hansen L.H."/>
        </authorList>
    </citation>
    <scope>NUCLEOTIDE SEQUENCE [LARGE SCALE GENOMIC DNA]</scope>
</reference>
<dbReference type="Pfam" id="PF00754">
    <property type="entry name" value="F5_F8_type_C"/>
    <property type="match status" value="1"/>
</dbReference>
<gene>
    <name evidence="2" type="ORF">LAV_00024</name>
</gene>
<dbReference type="Gene3D" id="2.60.120.260">
    <property type="entry name" value="Galactose-binding domain-like"/>
    <property type="match status" value="1"/>
</dbReference>
<accession>A0A1W6DWZ2</accession>